<reference evidence="1" key="1">
    <citation type="submission" date="2021-01" db="EMBL/GenBank/DDBJ databases">
        <authorList>
            <consortium name="Genoscope - CEA"/>
            <person name="William W."/>
        </authorList>
    </citation>
    <scope>NUCLEOTIDE SEQUENCE</scope>
</reference>
<comment type="caution">
    <text evidence="1">The sequence shown here is derived from an EMBL/GenBank/DDBJ whole genome shotgun (WGS) entry which is preliminary data.</text>
</comment>
<dbReference type="EMBL" id="CAJJDO010000134">
    <property type="protein sequence ID" value="CAD8203728.1"/>
    <property type="molecule type" value="Genomic_DNA"/>
</dbReference>
<dbReference type="Proteomes" id="UP000689195">
    <property type="component" value="Unassembled WGS sequence"/>
</dbReference>
<evidence type="ECO:0000313" key="1">
    <source>
        <dbReference type="EMBL" id="CAD8203728.1"/>
    </source>
</evidence>
<protein>
    <submittedName>
        <fullName evidence="1">Uncharacterized protein</fullName>
    </submittedName>
</protein>
<dbReference type="AlphaFoldDB" id="A0A8S1XSI1"/>
<name>A0A8S1XSI1_9CILI</name>
<proteinExistence type="predicted"/>
<accession>A0A8S1XSI1</accession>
<keyword evidence="2" id="KW-1185">Reference proteome</keyword>
<gene>
    <name evidence="1" type="ORF">PPENT_87.1.T1340145</name>
</gene>
<organism evidence="1 2">
    <name type="scientific">Paramecium pentaurelia</name>
    <dbReference type="NCBI Taxonomy" id="43138"/>
    <lineage>
        <taxon>Eukaryota</taxon>
        <taxon>Sar</taxon>
        <taxon>Alveolata</taxon>
        <taxon>Ciliophora</taxon>
        <taxon>Intramacronucleata</taxon>
        <taxon>Oligohymenophorea</taxon>
        <taxon>Peniculida</taxon>
        <taxon>Parameciidae</taxon>
        <taxon>Paramecium</taxon>
    </lineage>
</organism>
<evidence type="ECO:0000313" key="2">
    <source>
        <dbReference type="Proteomes" id="UP000689195"/>
    </source>
</evidence>
<sequence>MIAQMVLANFKIKNLTLYAIIKWRINKDTIPLLSDDGLIFRYEIVSSLEQKFFHGVKLKNIWFILKIQNNMELWNHLQQNQKESINILKDIELYDQCALCEKQLNKEDKQFINHYGGEGLCMSFSNEQLEQQGEEIDKAKLINDLTQSTTQSVIANYHNKAKLYFVRNFTYPFGHKVGKIREYSNVCHLVILIEDWILYNCQICDSVQYCNTCGLQ</sequence>